<dbReference type="InterPro" id="IPR005829">
    <property type="entry name" value="Sugar_transporter_CS"/>
</dbReference>
<comment type="subcellular location">
    <subcellularLocation>
        <location evidence="1">Membrane</location>
        <topology evidence="1">Multi-pass membrane protein</topology>
    </subcellularLocation>
</comment>
<evidence type="ECO:0000313" key="9">
    <source>
        <dbReference type="Proteomes" id="UP001168146"/>
    </source>
</evidence>
<dbReference type="Pfam" id="PF07690">
    <property type="entry name" value="MFS_1"/>
    <property type="match status" value="1"/>
</dbReference>
<dbReference type="InterPro" id="IPR036259">
    <property type="entry name" value="MFS_trans_sf"/>
</dbReference>
<feature type="transmembrane region" description="Helical" evidence="6">
    <location>
        <begin position="181"/>
        <end position="200"/>
    </location>
</feature>
<reference evidence="8" key="1">
    <citation type="submission" date="2021-12" db="EMBL/GenBank/DDBJ databases">
        <title>Black yeast isolated from Biological Soil Crust.</title>
        <authorList>
            <person name="Kurbessoian T."/>
        </authorList>
    </citation>
    <scope>NUCLEOTIDE SEQUENCE</scope>
    <source>
        <strain evidence="8">CCFEE 5208</strain>
    </source>
</reference>
<keyword evidence="4 6" id="KW-0472">Membrane</keyword>
<dbReference type="Gene3D" id="1.20.1720.10">
    <property type="entry name" value="Multidrug resistance protein D"/>
    <property type="match status" value="1"/>
</dbReference>
<dbReference type="InterPro" id="IPR020846">
    <property type="entry name" value="MFS_dom"/>
</dbReference>
<feature type="compositionally biased region" description="Basic and acidic residues" evidence="5">
    <location>
        <begin position="1"/>
        <end position="27"/>
    </location>
</feature>
<evidence type="ECO:0000256" key="4">
    <source>
        <dbReference type="ARBA" id="ARBA00023136"/>
    </source>
</evidence>
<feature type="transmembrane region" description="Helical" evidence="6">
    <location>
        <begin position="212"/>
        <end position="231"/>
    </location>
</feature>
<dbReference type="PROSITE" id="PS50850">
    <property type="entry name" value="MFS"/>
    <property type="match status" value="1"/>
</dbReference>
<dbReference type="GO" id="GO:0005886">
    <property type="term" value="C:plasma membrane"/>
    <property type="evidence" value="ECO:0007669"/>
    <property type="project" value="TreeGrafter"/>
</dbReference>
<evidence type="ECO:0000259" key="7">
    <source>
        <dbReference type="PROSITE" id="PS50850"/>
    </source>
</evidence>
<sequence>MAEKQPTSVEKETTAPRNHASDTEKETAVPAAEVATKDRRKSHMSIEDPSSPTSSSRNSISTESDHERYSHESRGRNRPLAPQLSRTSSTGAIGGIHAVSSLNRTHTNRSVATNGTGSFDPSFEIDFAEGDKGDPQQWPIWYKGLILFVMSYGTTCVVLYSTSYTSAIPGMEATFGVGETVGVLGVTTYLFGMATGSVILAPLSEMFGRRPIYVVALAMFVVFVIPCAVATNMATILVTRFFGAFCAAASTYHPSIKVWRGVRNGS</sequence>
<protein>
    <recommendedName>
        <fullName evidence="7">Major facilitator superfamily (MFS) profile domain-containing protein</fullName>
    </recommendedName>
</protein>
<feature type="compositionally biased region" description="Basic and acidic residues" evidence="5">
    <location>
        <begin position="63"/>
        <end position="75"/>
    </location>
</feature>
<dbReference type="PANTHER" id="PTHR23502:SF12">
    <property type="entry name" value="MULTIDRUG TRANSPORTER, PUTATIVE (AFU_ORTHOLOGUE AFUA_1G06440)-RELATED"/>
    <property type="match status" value="1"/>
</dbReference>
<evidence type="ECO:0000256" key="1">
    <source>
        <dbReference type="ARBA" id="ARBA00004141"/>
    </source>
</evidence>
<keyword evidence="3 6" id="KW-1133">Transmembrane helix</keyword>
<gene>
    <name evidence="8" type="ORF">LTR82_008721</name>
</gene>
<evidence type="ECO:0000256" key="6">
    <source>
        <dbReference type="SAM" id="Phobius"/>
    </source>
</evidence>
<evidence type="ECO:0000256" key="5">
    <source>
        <dbReference type="SAM" id="MobiDB-lite"/>
    </source>
</evidence>
<evidence type="ECO:0000256" key="2">
    <source>
        <dbReference type="ARBA" id="ARBA00022692"/>
    </source>
</evidence>
<dbReference type="InterPro" id="IPR011701">
    <property type="entry name" value="MFS"/>
</dbReference>
<dbReference type="Proteomes" id="UP001168146">
    <property type="component" value="Unassembled WGS sequence"/>
</dbReference>
<dbReference type="EMBL" id="JASUXU010000026">
    <property type="protein sequence ID" value="KAK0320204.1"/>
    <property type="molecule type" value="Genomic_DNA"/>
</dbReference>
<organism evidence="8 9">
    <name type="scientific">Friedmanniomyces endolithicus</name>
    <dbReference type="NCBI Taxonomy" id="329885"/>
    <lineage>
        <taxon>Eukaryota</taxon>
        <taxon>Fungi</taxon>
        <taxon>Dikarya</taxon>
        <taxon>Ascomycota</taxon>
        <taxon>Pezizomycotina</taxon>
        <taxon>Dothideomycetes</taxon>
        <taxon>Dothideomycetidae</taxon>
        <taxon>Mycosphaerellales</taxon>
        <taxon>Teratosphaeriaceae</taxon>
        <taxon>Friedmanniomyces</taxon>
    </lineage>
</organism>
<dbReference type="GO" id="GO:0022857">
    <property type="term" value="F:transmembrane transporter activity"/>
    <property type="evidence" value="ECO:0007669"/>
    <property type="project" value="InterPro"/>
</dbReference>
<dbReference type="SUPFAM" id="SSF103473">
    <property type="entry name" value="MFS general substrate transporter"/>
    <property type="match status" value="1"/>
</dbReference>
<feature type="compositionally biased region" description="Low complexity" evidence="5">
    <location>
        <begin position="47"/>
        <end position="62"/>
    </location>
</feature>
<proteinExistence type="predicted"/>
<feature type="transmembrane region" description="Helical" evidence="6">
    <location>
        <begin position="140"/>
        <end position="161"/>
    </location>
</feature>
<dbReference type="GO" id="GO:0140115">
    <property type="term" value="P:export across plasma membrane"/>
    <property type="evidence" value="ECO:0007669"/>
    <property type="project" value="UniProtKB-ARBA"/>
</dbReference>
<evidence type="ECO:0000256" key="3">
    <source>
        <dbReference type="ARBA" id="ARBA00022989"/>
    </source>
</evidence>
<evidence type="ECO:0000313" key="8">
    <source>
        <dbReference type="EMBL" id="KAK0320204.1"/>
    </source>
</evidence>
<dbReference type="PROSITE" id="PS00216">
    <property type="entry name" value="SUGAR_TRANSPORT_1"/>
    <property type="match status" value="1"/>
</dbReference>
<dbReference type="AlphaFoldDB" id="A0AAN6FML1"/>
<keyword evidence="2 6" id="KW-0812">Transmembrane</keyword>
<dbReference type="PANTHER" id="PTHR23502">
    <property type="entry name" value="MAJOR FACILITATOR SUPERFAMILY"/>
    <property type="match status" value="1"/>
</dbReference>
<accession>A0AAN6FML1</accession>
<feature type="region of interest" description="Disordered" evidence="5">
    <location>
        <begin position="1"/>
        <end position="91"/>
    </location>
</feature>
<comment type="caution">
    <text evidence="8">The sequence shown here is derived from an EMBL/GenBank/DDBJ whole genome shotgun (WGS) entry which is preliminary data.</text>
</comment>
<feature type="domain" description="Major facilitator superfamily (MFS) profile" evidence="7">
    <location>
        <begin position="146"/>
        <end position="266"/>
    </location>
</feature>
<name>A0AAN6FML1_9PEZI</name>
<dbReference type="GO" id="GO:0042908">
    <property type="term" value="P:xenobiotic transport"/>
    <property type="evidence" value="ECO:0007669"/>
    <property type="project" value="UniProtKB-ARBA"/>
</dbReference>